<evidence type="ECO:0000259" key="1">
    <source>
        <dbReference type="Pfam" id="PF13175"/>
    </source>
</evidence>
<evidence type="ECO:0000313" key="3">
    <source>
        <dbReference type="EMBL" id="MDJ1498880.1"/>
    </source>
</evidence>
<feature type="domain" description="Endonuclease GajA/Old nuclease/RecF-like AAA" evidence="1">
    <location>
        <begin position="1"/>
        <end position="46"/>
    </location>
</feature>
<dbReference type="Pfam" id="PF13175">
    <property type="entry name" value="AAA_15"/>
    <property type="match status" value="1"/>
</dbReference>
<evidence type="ECO:0000313" key="4">
    <source>
        <dbReference type="Proteomes" id="UP001228581"/>
    </source>
</evidence>
<gene>
    <name evidence="3" type="ORF">QNI19_38490</name>
</gene>
<keyword evidence="4" id="KW-1185">Reference proteome</keyword>
<proteinExistence type="predicted"/>
<dbReference type="PANTHER" id="PTHR43581:SF2">
    <property type="entry name" value="EXCINUCLEASE ATPASE SUBUNIT"/>
    <property type="match status" value="1"/>
</dbReference>
<dbReference type="Pfam" id="PF13304">
    <property type="entry name" value="AAA_21"/>
    <property type="match status" value="1"/>
</dbReference>
<protein>
    <submittedName>
        <fullName evidence="3">AAA family ATPase</fullName>
    </submittedName>
</protein>
<dbReference type="InterPro" id="IPR027417">
    <property type="entry name" value="P-loop_NTPase"/>
</dbReference>
<comment type="caution">
    <text evidence="3">The sequence shown here is derived from an EMBL/GenBank/DDBJ whole genome shotgun (WGS) entry which is preliminary data.</text>
</comment>
<dbReference type="Gene3D" id="3.40.50.300">
    <property type="entry name" value="P-loop containing nucleotide triphosphate hydrolases"/>
    <property type="match status" value="2"/>
</dbReference>
<dbReference type="InterPro" id="IPR051396">
    <property type="entry name" value="Bact_Antivir_Def_Nuclease"/>
</dbReference>
<dbReference type="EMBL" id="JASJOT010000064">
    <property type="protein sequence ID" value="MDJ1498880.1"/>
    <property type="molecule type" value="Genomic_DNA"/>
</dbReference>
<evidence type="ECO:0000259" key="2">
    <source>
        <dbReference type="Pfam" id="PF13304"/>
    </source>
</evidence>
<dbReference type="InterPro" id="IPR041685">
    <property type="entry name" value="AAA_GajA/Old/RecF-like"/>
</dbReference>
<dbReference type="PANTHER" id="PTHR43581">
    <property type="entry name" value="ATP/GTP PHOSPHATASE"/>
    <property type="match status" value="1"/>
</dbReference>
<sequence>MYIQKVSIKNIRSIQHFEMEFENPAGWHVLIGDNGAGKSSIIRSIALGLVGPEEILGIKPNWNNWITWKEDNGSVELGIESEEGIDSQDSTSGIGKSFMLQLNFRRDPEGNVYFDTTTGVQNQVPAALWKGKEGWFSAGYGPFRRFSGGSTEMEKVFENPGYTRLASHLSLFGEDVALTEATRWLVTVNYKMLEQRAINASYRDWLEDLKRLINSTDFLPHNTSLLRISSDGVVFKDGNGAEISVMQMSDGYRSILSLTLELIRQMVRVYGEDKVFKDIREDNMIINLPGVVLIDEVDAHLHPTWQTRIGQWFTKYFPKLQFIVTSHSPLVCRAAEKGSIWRLAAPGSGNESGSVTGIQRDRLIYGNVLDAYGTEVFGENVSISAQSTEKINQLAALNIKSVMGTISDSEKKELQDLKAIFPTETL</sequence>
<dbReference type="RefSeq" id="WP_314005805.1">
    <property type="nucleotide sequence ID" value="NZ_JASJOT010000064.1"/>
</dbReference>
<name>A0ABT7CYS1_9BACT</name>
<dbReference type="SUPFAM" id="SSF52540">
    <property type="entry name" value="P-loop containing nucleoside triphosphate hydrolases"/>
    <property type="match status" value="1"/>
</dbReference>
<reference evidence="3 4" key="1">
    <citation type="submission" date="2023-05" db="EMBL/GenBank/DDBJ databases">
        <authorList>
            <person name="Zhang X."/>
        </authorList>
    </citation>
    <scope>NUCLEOTIDE SEQUENCE [LARGE SCALE GENOMIC DNA]</scope>
    <source>
        <strain evidence="3 4">DM2B3-1</strain>
    </source>
</reference>
<dbReference type="Proteomes" id="UP001228581">
    <property type="component" value="Unassembled WGS sequence"/>
</dbReference>
<organism evidence="3 4">
    <name type="scientific">Xanthocytophaga flava</name>
    <dbReference type="NCBI Taxonomy" id="3048013"/>
    <lineage>
        <taxon>Bacteria</taxon>
        <taxon>Pseudomonadati</taxon>
        <taxon>Bacteroidota</taxon>
        <taxon>Cytophagia</taxon>
        <taxon>Cytophagales</taxon>
        <taxon>Rhodocytophagaceae</taxon>
        <taxon>Xanthocytophaga</taxon>
    </lineage>
</organism>
<dbReference type="InterPro" id="IPR003959">
    <property type="entry name" value="ATPase_AAA_core"/>
</dbReference>
<feature type="domain" description="ATPase AAA-type core" evidence="2">
    <location>
        <begin position="223"/>
        <end position="332"/>
    </location>
</feature>
<accession>A0ABT7CYS1</accession>